<dbReference type="AlphaFoldDB" id="A0A8E0RR55"/>
<feature type="domain" description="Inhibitor of growth protein N-terminal histone-binding" evidence="1">
    <location>
        <begin position="3"/>
        <end position="110"/>
    </location>
</feature>
<dbReference type="Gene3D" id="6.10.140.1740">
    <property type="match status" value="1"/>
</dbReference>
<sequence length="232" mass="27645">MLYFEDFMEGESLTTVRQLDLLVQSMLVFLQSEWKPVDSLESLHEVTKAFFEDCKYDRLSEFDKSMQHSEMLKEYDKALAYCREKREIVEKIYTTYTKLVRKLDAELEKFRLELEADNSGITEQIEQTDFYTLKERRQRFRFQQPNHFKNPFLVRRRIVGQAYRTVLKSTSGRPNQHKTGEQLISRFPRVHTQRSLRTTAPFHQFMSKNLSSSPVETSEVDKLLDDGEFPFL</sequence>
<evidence type="ECO:0000313" key="3">
    <source>
        <dbReference type="Proteomes" id="UP000728185"/>
    </source>
</evidence>
<proteinExistence type="predicted"/>
<comment type="caution">
    <text evidence="2">The sequence shown here is derived from an EMBL/GenBank/DDBJ whole genome shotgun (WGS) entry which is preliminary data.</text>
</comment>
<dbReference type="SMART" id="SM01408">
    <property type="entry name" value="ING"/>
    <property type="match status" value="1"/>
</dbReference>
<protein>
    <submittedName>
        <fullName evidence="2">Inhibitor of growth protein 3</fullName>
    </submittedName>
</protein>
<evidence type="ECO:0000313" key="2">
    <source>
        <dbReference type="EMBL" id="KAA0187092.1"/>
    </source>
</evidence>
<dbReference type="InterPro" id="IPR024610">
    <property type="entry name" value="ING_N_histone-binding"/>
</dbReference>
<dbReference type="Proteomes" id="UP000728185">
    <property type="component" value="Unassembled WGS sequence"/>
</dbReference>
<organism evidence="2 3">
    <name type="scientific">Fasciolopsis buskii</name>
    <dbReference type="NCBI Taxonomy" id="27845"/>
    <lineage>
        <taxon>Eukaryota</taxon>
        <taxon>Metazoa</taxon>
        <taxon>Spiralia</taxon>
        <taxon>Lophotrochozoa</taxon>
        <taxon>Platyhelminthes</taxon>
        <taxon>Trematoda</taxon>
        <taxon>Digenea</taxon>
        <taxon>Plagiorchiida</taxon>
        <taxon>Echinostomata</taxon>
        <taxon>Echinostomatoidea</taxon>
        <taxon>Fasciolidae</taxon>
        <taxon>Fasciolopsis</taxon>
    </lineage>
</organism>
<dbReference type="EMBL" id="LUCM01009360">
    <property type="protein sequence ID" value="KAA0187092.1"/>
    <property type="molecule type" value="Genomic_DNA"/>
</dbReference>
<reference evidence="2" key="1">
    <citation type="submission" date="2019-05" db="EMBL/GenBank/DDBJ databases">
        <title>Annotation for the trematode Fasciolopsis buski.</title>
        <authorList>
            <person name="Choi Y.-J."/>
        </authorList>
    </citation>
    <scope>NUCLEOTIDE SEQUENCE</scope>
    <source>
        <strain evidence="2">HT</strain>
        <tissue evidence="2">Whole worm</tissue>
    </source>
</reference>
<dbReference type="Pfam" id="PF12998">
    <property type="entry name" value="ING"/>
    <property type="match status" value="1"/>
</dbReference>
<gene>
    <name evidence="2" type="ORF">FBUS_11454</name>
</gene>
<dbReference type="OrthoDB" id="5411773at2759"/>
<evidence type="ECO:0000259" key="1">
    <source>
        <dbReference type="SMART" id="SM01408"/>
    </source>
</evidence>
<keyword evidence="3" id="KW-1185">Reference proteome</keyword>
<accession>A0A8E0RR55</accession>
<name>A0A8E0RR55_9TREM</name>